<dbReference type="AlphaFoldDB" id="A0A9P4JRM7"/>
<keyword evidence="2" id="KW-1185">Reference proteome</keyword>
<gene>
    <name evidence="1" type="ORF">GQ43DRAFT_440101</name>
</gene>
<dbReference type="EMBL" id="ML993953">
    <property type="protein sequence ID" value="KAF2201994.1"/>
    <property type="molecule type" value="Genomic_DNA"/>
</dbReference>
<accession>A0A9P4JRM7</accession>
<evidence type="ECO:0000313" key="2">
    <source>
        <dbReference type="Proteomes" id="UP000799536"/>
    </source>
</evidence>
<sequence length="64" mass="7557">MVRNKPRLQAAVYVRLKHPNSYHWAFFVKPGSPTRRHRDIKYYVRTPSAPSTRGPSEIRVPLRL</sequence>
<dbReference type="InterPro" id="IPR054208">
    <property type="entry name" value="DUF6914"/>
</dbReference>
<dbReference type="Proteomes" id="UP000799536">
    <property type="component" value="Unassembled WGS sequence"/>
</dbReference>
<proteinExistence type="predicted"/>
<evidence type="ECO:0000313" key="1">
    <source>
        <dbReference type="EMBL" id="KAF2201994.1"/>
    </source>
</evidence>
<organism evidence="1 2">
    <name type="scientific">Delitschia confertaspora ATCC 74209</name>
    <dbReference type="NCBI Taxonomy" id="1513339"/>
    <lineage>
        <taxon>Eukaryota</taxon>
        <taxon>Fungi</taxon>
        <taxon>Dikarya</taxon>
        <taxon>Ascomycota</taxon>
        <taxon>Pezizomycotina</taxon>
        <taxon>Dothideomycetes</taxon>
        <taxon>Pleosporomycetidae</taxon>
        <taxon>Pleosporales</taxon>
        <taxon>Delitschiaceae</taxon>
        <taxon>Delitschia</taxon>
    </lineage>
</organism>
<dbReference type="Pfam" id="PF21858">
    <property type="entry name" value="DUF6914"/>
    <property type="match status" value="1"/>
</dbReference>
<name>A0A9P4JRM7_9PLEO</name>
<protein>
    <submittedName>
        <fullName evidence="1">Uncharacterized protein</fullName>
    </submittedName>
</protein>
<comment type="caution">
    <text evidence="1">The sequence shown here is derived from an EMBL/GenBank/DDBJ whole genome shotgun (WGS) entry which is preliminary data.</text>
</comment>
<reference evidence="1" key="1">
    <citation type="journal article" date="2020" name="Stud. Mycol.">
        <title>101 Dothideomycetes genomes: a test case for predicting lifestyles and emergence of pathogens.</title>
        <authorList>
            <person name="Haridas S."/>
            <person name="Albert R."/>
            <person name="Binder M."/>
            <person name="Bloem J."/>
            <person name="Labutti K."/>
            <person name="Salamov A."/>
            <person name="Andreopoulos B."/>
            <person name="Baker S."/>
            <person name="Barry K."/>
            <person name="Bills G."/>
            <person name="Bluhm B."/>
            <person name="Cannon C."/>
            <person name="Castanera R."/>
            <person name="Culley D."/>
            <person name="Daum C."/>
            <person name="Ezra D."/>
            <person name="Gonzalez J."/>
            <person name="Henrissat B."/>
            <person name="Kuo A."/>
            <person name="Liang C."/>
            <person name="Lipzen A."/>
            <person name="Lutzoni F."/>
            <person name="Magnuson J."/>
            <person name="Mondo S."/>
            <person name="Nolan M."/>
            <person name="Ohm R."/>
            <person name="Pangilinan J."/>
            <person name="Park H.-J."/>
            <person name="Ramirez L."/>
            <person name="Alfaro M."/>
            <person name="Sun H."/>
            <person name="Tritt A."/>
            <person name="Yoshinaga Y."/>
            <person name="Zwiers L.-H."/>
            <person name="Turgeon B."/>
            <person name="Goodwin S."/>
            <person name="Spatafora J."/>
            <person name="Crous P."/>
            <person name="Grigoriev I."/>
        </authorList>
    </citation>
    <scope>NUCLEOTIDE SEQUENCE</scope>
    <source>
        <strain evidence="1">ATCC 74209</strain>
    </source>
</reference>